<feature type="non-terminal residue" evidence="1">
    <location>
        <position position="95"/>
    </location>
</feature>
<proteinExistence type="predicted"/>
<organism evidence="1 2">
    <name type="scientific">Schizopora paradoxa</name>
    <dbReference type="NCBI Taxonomy" id="27342"/>
    <lineage>
        <taxon>Eukaryota</taxon>
        <taxon>Fungi</taxon>
        <taxon>Dikarya</taxon>
        <taxon>Basidiomycota</taxon>
        <taxon>Agaricomycotina</taxon>
        <taxon>Agaricomycetes</taxon>
        <taxon>Hymenochaetales</taxon>
        <taxon>Schizoporaceae</taxon>
        <taxon>Schizopora</taxon>
    </lineage>
</organism>
<accession>A0A0H2R0Q6</accession>
<sequence length="95" mass="10898">IPKPNGEVSRISRGGYNLEVALGWSKNDYSRVQKGIREIAKNHLDMTAILSEQDRSKLKHVCHLAKQQFPELNVYINDWATEDFLSIMLKNSADR</sequence>
<gene>
    <name evidence="1" type="ORF">SCHPADRAFT_814468</name>
</gene>
<keyword evidence="2" id="KW-1185">Reference proteome</keyword>
<protein>
    <submittedName>
        <fullName evidence="1">Uncharacterized protein</fullName>
    </submittedName>
</protein>
<dbReference type="Proteomes" id="UP000053477">
    <property type="component" value="Unassembled WGS sequence"/>
</dbReference>
<reference evidence="1 2" key="1">
    <citation type="submission" date="2015-04" db="EMBL/GenBank/DDBJ databases">
        <title>Complete genome sequence of Schizopora paradoxa KUC8140, a cosmopolitan wood degrader in East Asia.</title>
        <authorList>
            <consortium name="DOE Joint Genome Institute"/>
            <person name="Min B."/>
            <person name="Park H."/>
            <person name="Jang Y."/>
            <person name="Kim J.-J."/>
            <person name="Kim K.H."/>
            <person name="Pangilinan J."/>
            <person name="Lipzen A."/>
            <person name="Riley R."/>
            <person name="Grigoriev I.V."/>
            <person name="Spatafora J.W."/>
            <person name="Choi I.-G."/>
        </authorList>
    </citation>
    <scope>NUCLEOTIDE SEQUENCE [LARGE SCALE GENOMIC DNA]</scope>
    <source>
        <strain evidence="1 2">KUC8140</strain>
    </source>
</reference>
<dbReference type="STRING" id="27342.A0A0H2R0Q6"/>
<dbReference type="InParanoid" id="A0A0H2R0Q6"/>
<feature type="non-terminal residue" evidence="1">
    <location>
        <position position="1"/>
    </location>
</feature>
<dbReference type="AlphaFoldDB" id="A0A0H2R0Q6"/>
<evidence type="ECO:0000313" key="1">
    <source>
        <dbReference type="EMBL" id="KLO05304.1"/>
    </source>
</evidence>
<evidence type="ECO:0000313" key="2">
    <source>
        <dbReference type="Proteomes" id="UP000053477"/>
    </source>
</evidence>
<dbReference type="OrthoDB" id="2686745at2759"/>
<dbReference type="EMBL" id="KQ086329">
    <property type="protein sequence ID" value="KLO05304.1"/>
    <property type="molecule type" value="Genomic_DNA"/>
</dbReference>
<name>A0A0H2R0Q6_9AGAM</name>